<dbReference type="Proteomes" id="UP000236634">
    <property type="component" value="Unassembled WGS sequence"/>
</dbReference>
<reference evidence="1 2" key="1">
    <citation type="submission" date="2017-03" db="EMBL/GenBank/DDBJ databases">
        <authorList>
            <person name="Afonso C.L."/>
            <person name="Miller P.J."/>
            <person name="Scott M.A."/>
            <person name="Spackman E."/>
            <person name="Goraichik I."/>
            <person name="Dimitrov K.M."/>
            <person name="Suarez D.L."/>
            <person name="Swayne D.E."/>
        </authorList>
    </citation>
    <scope>NUCLEOTIDE SEQUENCE [LARGE SCALE GENOMIC DNA]</scope>
    <source>
        <strain evidence="1 2">DNF00076</strain>
    </source>
</reference>
<proteinExistence type="predicted"/>
<evidence type="ECO:0000313" key="2">
    <source>
        <dbReference type="Proteomes" id="UP000236634"/>
    </source>
</evidence>
<dbReference type="AlphaFoldDB" id="A0A2K0XHY0"/>
<accession>A0A2K0XHY0</accession>
<comment type="caution">
    <text evidence="1">The sequence shown here is derived from an EMBL/GenBank/DDBJ whole genome shotgun (WGS) entry which is preliminary data.</text>
</comment>
<gene>
    <name evidence="1" type="ORF">BFS16_08170</name>
</gene>
<name>A0A2K0XHY0_9BACT</name>
<organism evidence="1 2">
    <name type="scientific">Hoylesella timonensis</name>
    <dbReference type="NCBI Taxonomy" id="386414"/>
    <lineage>
        <taxon>Bacteria</taxon>
        <taxon>Pseudomonadati</taxon>
        <taxon>Bacteroidota</taxon>
        <taxon>Bacteroidia</taxon>
        <taxon>Bacteroidales</taxon>
        <taxon>Prevotellaceae</taxon>
        <taxon>Hoylesella</taxon>
    </lineage>
</organism>
<evidence type="ECO:0000313" key="1">
    <source>
        <dbReference type="EMBL" id="PNP94136.1"/>
    </source>
</evidence>
<dbReference type="EMBL" id="NBAX01000006">
    <property type="protein sequence ID" value="PNP94136.1"/>
    <property type="molecule type" value="Genomic_DNA"/>
</dbReference>
<protein>
    <submittedName>
        <fullName evidence="1">Uncharacterized protein</fullName>
    </submittedName>
</protein>
<sequence>MICVIIAASTCLQPLLDTDVKRSGNPLASIKIAVAKITNIIDMRNETPIKIPNIAKRTVFHERIQSSVCILNLLDEGVHLFIATAL</sequence>